<protein>
    <recommendedName>
        <fullName evidence="6">CCHC-type domain-containing protein</fullName>
    </recommendedName>
</protein>
<keyword evidence="1" id="KW-0479">Metal-binding</keyword>
<proteinExistence type="predicted"/>
<dbReference type="EMBL" id="JH816296">
    <property type="protein sequence ID" value="EKC27358.1"/>
    <property type="molecule type" value="Genomic_DNA"/>
</dbReference>
<feature type="region of interest" description="Disordered" evidence="5">
    <location>
        <begin position="209"/>
        <end position="230"/>
    </location>
</feature>
<dbReference type="SUPFAM" id="SSF57756">
    <property type="entry name" value="Retrovirus zinc finger-like domains"/>
    <property type="match status" value="1"/>
</dbReference>
<dbReference type="PANTHER" id="PTHR47103:SF8">
    <property type="entry name" value="DNA-BINDING PROTEIN"/>
    <property type="match status" value="1"/>
</dbReference>
<dbReference type="GO" id="GO:0003676">
    <property type="term" value="F:nucleic acid binding"/>
    <property type="evidence" value="ECO:0007669"/>
    <property type="project" value="InterPro"/>
</dbReference>
<feature type="compositionally biased region" description="Gly residues" evidence="5">
    <location>
        <begin position="56"/>
        <end position="67"/>
    </location>
</feature>
<accession>K1Q0A0</accession>
<dbReference type="SMART" id="SM00343">
    <property type="entry name" value="ZnF_C2HC"/>
    <property type="match status" value="2"/>
</dbReference>
<keyword evidence="2" id="KW-0677">Repeat</keyword>
<organism evidence="7">
    <name type="scientific">Magallana gigas</name>
    <name type="common">Pacific oyster</name>
    <name type="synonym">Crassostrea gigas</name>
    <dbReference type="NCBI Taxonomy" id="29159"/>
    <lineage>
        <taxon>Eukaryota</taxon>
        <taxon>Metazoa</taxon>
        <taxon>Spiralia</taxon>
        <taxon>Lophotrochozoa</taxon>
        <taxon>Mollusca</taxon>
        <taxon>Bivalvia</taxon>
        <taxon>Autobranchia</taxon>
        <taxon>Pteriomorphia</taxon>
        <taxon>Ostreida</taxon>
        <taxon>Ostreoidea</taxon>
        <taxon>Ostreidae</taxon>
        <taxon>Magallana</taxon>
    </lineage>
</organism>
<dbReference type="InterPro" id="IPR001878">
    <property type="entry name" value="Znf_CCHC"/>
</dbReference>
<feature type="compositionally biased region" description="Basic and acidic residues" evidence="5">
    <location>
        <begin position="264"/>
        <end position="274"/>
    </location>
</feature>
<name>K1Q0A0_MAGGI</name>
<feature type="region of interest" description="Disordered" evidence="5">
    <location>
        <begin position="264"/>
        <end position="328"/>
    </location>
</feature>
<dbReference type="InParanoid" id="K1Q0A0"/>
<feature type="domain" description="CCHC-type" evidence="6">
    <location>
        <begin position="198"/>
        <end position="212"/>
    </location>
</feature>
<dbReference type="Gene3D" id="4.10.60.10">
    <property type="entry name" value="Zinc finger, CCHC-type"/>
    <property type="match status" value="2"/>
</dbReference>
<dbReference type="Pfam" id="PF00098">
    <property type="entry name" value="zf-CCHC"/>
    <property type="match status" value="2"/>
</dbReference>
<feature type="compositionally biased region" description="Basic and acidic residues" evidence="5">
    <location>
        <begin position="282"/>
        <end position="314"/>
    </location>
</feature>
<evidence type="ECO:0000256" key="1">
    <source>
        <dbReference type="ARBA" id="ARBA00022723"/>
    </source>
</evidence>
<evidence type="ECO:0000256" key="4">
    <source>
        <dbReference type="ARBA" id="ARBA00022833"/>
    </source>
</evidence>
<dbReference type="PANTHER" id="PTHR47103">
    <property type="entry name" value="DNA-BINDING PROTEIN"/>
    <property type="match status" value="1"/>
</dbReference>
<feature type="compositionally biased region" description="Polar residues" evidence="5">
    <location>
        <begin position="218"/>
        <end position="230"/>
    </location>
</feature>
<evidence type="ECO:0000256" key="2">
    <source>
        <dbReference type="ARBA" id="ARBA00022737"/>
    </source>
</evidence>
<dbReference type="PROSITE" id="PS50158">
    <property type="entry name" value="ZF_CCHC"/>
    <property type="match status" value="2"/>
</dbReference>
<feature type="compositionally biased region" description="Polar residues" evidence="5">
    <location>
        <begin position="71"/>
        <end position="82"/>
    </location>
</feature>
<dbReference type="GO" id="GO:0008270">
    <property type="term" value="F:zinc ion binding"/>
    <property type="evidence" value="ECO:0007669"/>
    <property type="project" value="UniProtKB-KW"/>
</dbReference>
<evidence type="ECO:0000259" key="6">
    <source>
        <dbReference type="PROSITE" id="PS50158"/>
    </source>
</evidence>
<dbReference type="HOGENOM" id="CLU_847969_0_0_1"/>
<gene>
    <name evidence="7" type="ORF">CGI_10003587</name>
</gene>
<sequence length="328" mass="35459">MALLATLRTRRKSAAGPLLTLGAGGGGGGDGVEGADCCCRCCLLSVIATTSSSEGTGPGGGGGGGGKRSTLPKSCSLPSLSRGTREHPGPEEDLQPLKISLRSSPHPTDPMSSGMGYYDPSLVTETQDPVNLEMAAYNSVISKEDFGIITTTQEGILNSLHLMSDKIGKHTSLILNKLDEMNKTTQPKTTQGKNPGSCYTCGEPGHYSPDCPTKENNRGSTSQQSTNYSRPSNNNCFICKKEGHWMKDCPENLKNKYWADQEHKAQDCPEKENHPPTNKGKGVKDKKTAKTKKSNEDWDEEMKTEQKKPGRMMKENVFADSPPRMNFI</sequence>
<keyword evidence="4" id="KW-0862">Zinc</keyword>
<dbReference type="AlphaFoldDB" id="K1Q0A0"/>
<reference evidence="7" key="1">
    <citation type="journal article" date="2012" name="Nature">
        <title>The oyster genome reveals stress adaptation and complexity of shell formation.</title>
        <authorList>
            <person name="Zhang G."/>
            <person name="Fang X."/>
            <person name="Guo X."/>
            <person name="Li L."/>
            <person name="Luo R."/>
            <person name="Xu F."/>
            <person name="Yang P."/>
            <person name="Zhang L."/>
            <person name="Wang X."/>
            <person name="Qi H."/>
            <person name="Xiong Z."/>
            <person name="Que H."/>
            <person name="Xie Y."/>
            <person name="Holland P.W."/>
            <person name="Paps J."/>
            <person name="Zhu Y."/>
            <person name="Wu F."/>
            <person name="Chen Y."/>
            <person name="Wang J."/>
            <person name="Peng C."/>
            <person name="Meng J."/>
            <person name="Yang L."/>
            <person name="Liu J."/>
            <person name="Wen B."/>
            <person name="Zhang N."/>
            <person name="Huang Z."/>
            <person name="Zhu Q."/>
            <person name="Feng Y."/>
            <person name="Mount A."/>
            <person name="Hedgecock D."/>
            <person name="Xu Z."/>
            <person name="Liu Y."/>
            <person name="Domazet-Loso T."/>
            <person name="Du Y."/>
            <person name="Sun X."/>
            <person name="Zhang S."/>
            <person name="Liu B."/>
            <person name="Cheng P."/>
            <person name="Jiang X."/>
            <person name="Li J."/>
            <person name="Fan D."/>
            <person name="Wang W."/>
            <person name="Fu W."/>
            <person name="Wang T."/>
            <person name="Wang B."/>
            <person name="Zhang J."/>
            <person name="Peng Z."/>
            <person name="Li Y."/>
            <person name="Li N."/>
            <person name="Wang J."/>
            <person name="Chen M."/>
            <person name="He Y."/>
            <person name="Tan F."/>
            <person name="Song X."/>
            <person name="Zheng Q."/>
            <person name="Huang R."/>
            <person name="Yang H."/>
            <person name="Du X."/>
            <person name="Chen L."/>
            <person name="Yang M."/>
            <person name="Gaffney P.M."/>
            <person name="Wang S."/>
            <person name="Luo L."/>
            <person name="She Z."/>
            <person name="Ming Y."/>
            <person name="Huang W."/>
            <person name="Zhang S."/>
            <person name="Huang B."/>
            <person name="Zhang Y."/>
            <person name="Qu T."/>
            <person name="Ni P."/>
            <person name="Miao G."/>
            <person name="Wang J."/>
            <person name="Wang Q."/>
            <person name="Steinberg C.E."/>
            <person name="Wang H."/>
            <person name="Li N."/>
            <person name="Qian L."/>
            <person name="Zhang G."/>
            <person name="Li Y."/>
            <person name="Yang H."/>
            <person name="Liu X."/>
            <person name="Wang J."/>
            <person name="Yin Y."/>
            <person name="Wang J."/>
        </authorList>
    </citation>
    <scope>NUCLEOTIDE SEQUENCE [LARGE SCALE GENOMIC DNA]</scope>
    <source>
        <strain evidence="7">05x7-T-G4-1.051#20</strain>
    </source>
</reference>
<feature type="region of interest" description="Disordered" evidence="5">
    <location>
        <begin position="52"/>
        <end position="113"/>
    </location>
</feature>
<evidence type="ECO:0000256" key="5">
    <source>
        <dbReference type="SAM" id="MobiDB-lite"/>
    </source>
</evidence>
<keyword evidence="3" id="KW-0863">Zinc-finger</keyword>
<evidence type="ECO:0000313" key="7">
    <source>
        <dbReference type="EMBL" id="EKC27358.1"/>
    </source>
</evidence>
<evidence type="ECO:0000256" key="3">
    <source>
        <dbReference type="ARBA" id="ARBA00022771"/>
    </source>
</evidence>
<dbReference type="InterPro" id="IPR036875">
    <property type="entry name" value="Znf_CCHC_sf"/>
</dbReference>
<feature type="domain" description="CCHC-type" evidence="6">
    <location>
        <begin position="236"/>
        <end position="251"/>
    </location>
</feature>